<dbReference type="EMBL" id="QGMK01002359">
    <property type="protein sequence ID" value="TVY59353.1"/>
    <property type="molecule type" value="Genomic_DNA"/>
</dbReference>
<organism evidence="6 7">
    <name type="scientific">Lachnellula suecica</name>
    <dbReference type="NCBI Taxonomy" id="602035"/>
    <lineage>
        <taxon>Eukaryota</taxon>
        <taxon>Fungi</taxon>
        <taxon>Dikarya</taxon>
        <taxon>Ascomycota</taxon>
        <taxon>Pezizomycotina</taxon>
        <taxon>Leotiomycetes</taxon>
        <taxon>Helotiales</taxon>
        <taxon>Lachnaceae</taxon>
        <taxon>Lachnellula</taxon>
    </lineage>
</organism>
<evidence type="ECO:0000256" key="3">
    <source>
        <dbReference type="ARBA" id="ARBA00023274"/>
    </source>
</evidence>
<keyword evidence="3 4" id="KW-0687">Ribonucleoprotein</keyword>
<dbReference type="InterPro" id="IPR036394">
    <property type="entry name" value="Ribosomal_uL22_sf"/>
</dbReference>
<dbReference type="InterPro" id="IPR047867">
    <property type="entry name" value="Ribosomal_uL22_bac/org-type"/>
</dbReference>
<evidence type="ECO:0000256" key="1">
    <source>
        <dbReference type="ARBA" id="ARBA00009451"/>
    </source>
</evidence>
<keyword evidence="2 4" id="KW-0689">Ribosomal protein</keyword>
<dbReference type="GO" id="GO:0015934">
    <property type="term" value="C:large ribosomal subunit"/>
    <property type="evidence" value="ECO:0007669"/>
    <property type="project" value="InterPro"/>
</dbReference>
<evidence type="ECO:0000256" key="4">
    <source>
        <dbReference type="RuleBase" id="RU004005"/>
    </source>
</evidence>
<feature type="region of interest" description="Disordered" evidence="5">
    <location>
        <begin position="48"/>
        <end position="124"/>
    </location>
</feature>
<dbReference type="AlphaFoldDB" id="A0A8T9BT74"/>
<dbReference type="Gene3D" id="3.90.470.10">
    <property type="entry name" value="Ribosomal protein L22/L17"/>
    <property type="match status" value="1"/>
</dbReference>
<feature type="non-terminal residue" evidence="6">
    <location>
        <position position="1"/>
    </location>
</feature>
<comment type="caution">
    <text evidence="6">The sequence shown here is derived from an EMBL/GenBank/DDBJ whole genome shotgun (WGS) entry which is preliminary data.</text>
</comment>
<gene>
    <name evidence="6" type="ORF">LSUE1_G009507</name>
</gene>
<dbReference type="GO" id="GO:0003735">
    <property type="term" value="F:structural constituent of ribosome"/>
    <property type="evidence" value="ECO:0007669"/>
    <property type="project" value="InterPro"/>
</dbReference>
<name>A0A8T9BT74_9HELO</name>
<dbReference type="PANTHER" id="PTHR13501">
    <property type="entry name" value="CHLOROPLAST 50S RIBOSOMAL PROTEIN L22-RELATED"/>
    <property type="match status" value="1"/>
</dbReference>
<dbReference type="GO" id="GO:0006412">
    <property type="term" value="P:translation"/>
    <property type="evidence" value="ECO:0007669"/>
    <property type="project" value="InterPro"/>
</dbReference>
<reference evidence="6 7" key="1">
    <citation type="submission" date="2018-05" db="EMBL/GenBank/DDBJ databases">
        <title>Genome sequencing and assembly of the regulated plant pathogen Lachnellula willkommii and related sister species for the development of diagnostic species identification markers.</title>
        <authorList>
            <person name="Giroux E."/>
            <person name="Bilodeau G."/>
        </authorList>
    </citation>
    <scope>NUCLEOTIDE SEQUENCE [LARGE SCALE GENOMIC DNA]</scope>
    <source>
        <strain evidence="6 7">CBS 268.59</strain>
    </source>
</reference>
<dbReference type="Proteomes" id="UP000469558">
    <property type="component" value="Unassembled WGS sequence"/>
</dbReference>
<evidence type="ECO:0000313" key="7">
    <source>
        <dbReference type="Proteomes" id="UP000469558"/>
    </source>
</evidence>
<dbReference type="SUPFAM" id="SSF54843">
    <property type="entry name" value="Ribosomal protein L22"/>
    <property type="match status" value="1"/>
</dbReference>
<proteinExistence type="inferred from homology"/>
<dbReference type="OrthoDB" id="416470at2759"/>
<dbReference type="InterPro" id="IPR001063">
    <property type="entry name" value="Ribosomal_uL22"/>
</dbReference>
<dbReference type="PANTHER" id="PTHR13501:SF10">
    <property type="entry name" value="LARGE RIBOSOMAL SUBUNIT PROTEIN UL22M"/>
    <property type="match status" value="1"/>
</dbReference>
<keyword evidence="7" id="KW-1185">Reference proteome</keyword>
<evidence type="ECO:0000256" key="5">
    <source>
        <dbReference type="SAM" id="MobiDB-lite"/>
    </source>
</evidence>
<feature type="compositionally biased region" description="Basic and acidic residues" evidence="5">
    <location>
        <begin position="95"/>
        <end position="108"/>
    </location>
</feature>
<comment type="similarity">
    <text evidence="1 4">Belongs to the universal ribosomal protein uL22 family.</text>
</comment>
<accession>A0A8T9BT74</accession>
<evidence type="ECO:0000313" key="6">
    <source>
        <dbReference type="EMBL" id="TVY59353.1"/>
    </source>
</evidence>
<sequence length="220" mass="24897">MSLHLPSRRVVRSAASLTSSTKNTFLIPRAQHRTLFDFGTKGWGFGRANQLDTHAKPANPLTEEYLRRKPKKEAQIAPTRGGLSSSSILEDEDVAGPKDVDAKKEKSKPQPRNPHTMAAALDPDPKNRMRWERKMVIRDIHKRGRMTRAQALKKAERVSLSKSHDFRTSVKKLVPLARQIAGKTVEDAIIQMRFSKKKAAKEVKEHLEHAKNEAIVRRGM</sequence>
<protein>
    <submittedName>
        <fullName evidence="6">Uncharacterized protein</fullName>
    </submittedName>
</protein>
<dbReference type="Pfam" id="PF00237">
    <property type="entry name" value="Ribosomal_L22"/>
    <property type="match status" value="1"/>
</dbReference>
<evidence type="ECO:0000256" key="2">
    <source>
        <dbReference type="ARBA" id="ARBA00022980"/>
    </source>
</evidence>